<dbReference type="InterPro" id="IPR036305">
    <property type="entry name" value="RGS_sf"/>
</dbReference>
<gene>
    <name evidence="3" type="ORF">RI543_001356</name>
</gene>
<dbReference type="Proteomes" id="UP001306508">
    <property type="component" value="Unassembled WGS sequence"/>
</dbReference>
<reference evidence="4" key="1">
    <citation type="submission" date="2023-07" db="EMBL/GenBank/DDBJ databases">
        <title>A draft genome of Kazachstania heterogenica Y-27499.</title>
        <authorList>
            <person name="Donic C."/>
            <person name="Kralova J.S."/>
            <person name="Fidel L."/>
            <person name="Ben-Dor S."/>
            <person name="Jung S."/>
        </authorList>
    </citation>
    <scope>NUCLEOTIDE SEQUENCE [LARGE SCALE GENOMIC DNA]</scope>
    <source>
        <strain evidence="4">Y27499</strain>
    </source>
</reference>
<dbReference type="SUPFAM" id="SSF48097">
    <property type="entry name" value="Regulator of G-protein signaling, RGS"/>
    <property type="match status" value="1"/>
</dbReference>
<dbReference type="PROSITE" id="PS50132">
    <property type="entry name" value="RGS"/>
    <property type="match status" value="1"/>
</dbReference>
<dbReference type="InterPro" id="IPR044926">
    <property type="entry name" value="RGS_subdomain_2"/>
</dbReference>
<dbReference type="EMBL" id="JAWIZZ010000038">
    <property type="protein sequence ID" value="KAK5780969.1"/>
    <property type="molecule type" value="Genomic_DNA"/>
</dbReference>
<proteinExistence type="predicted"/>
<dbReference type="AlphaFoldDB" id="A0AAN7WLR2"/>
<feature type="domain" description="RGS" evidence="2">
    <location>
        <begin position="76"/>
        <end position="191"/>
    </location>
</feature>
<sequence length="319" mass="37516">MKTPPNLYDILSELNYIEPDRIHNYNRNIITNYNMNNDMYHSLEKIDPPQINDLPDFTKDNNSNIINDYPYTLKEFNKFLIKTHCEENLEFFIMTKQFLLYDDKKSLRSNSIVSTISSNMYSTFNLELWDDQIYNIFIKVDSPKECNLPQYIRGLFDDCHRREIPPKQIYIIQAIQHILGLLLDAYTRFIQYIQQTTPEEWERRKLLLENAIETTTTKTTTNTTNSSVDTTTATTTKTKRNENKVSNNISWKPSNKHMKSLSKKKNIDSTTSAHPKTCNNLKEKNVLILTARESTRDSNISILLKSRKFFSKIKKTIQI</sequence>
<feature type="compositionally biased region" description="Low complexity" evidence="1">
    <location>
        <begin position="218"/>
        <end position="236"/>
    </location>
</feature>
<evidence type="ECO:0000259" key="2">
    <source>
        <dbReference type="PROSITE" id="PS50132"/>
    </source>
</evidence>
<keyword evidence="4" id="KW-1185">Reference proteome</keyword>
<feature type="compositionally biased region" description="Basic residues" evidence="1">
    <location>
        <begin position="254"/>
        <end position="264"/>
    </location>
</feature>
<protein>
    <recommendedName>
        <fullName evidence="2">RGS domain-containing protein</fullName>
    </recommendedName>
</protein>
<dbReference type="Gene3D" id="1.10.167.10">
    <property type="entry name" value="Regulator of G-protein Signalling 4, domain 2"/>
    <property type="match status" value="1"/>
</dbReference>
<comment type="caution">
    <text evidence="3">The sequence shown here is derived from an EMBL/GenBank/DDBJ whole genome shotgun (WGS) entry which is preliminary data.</text>
</comment>
<feature type="compositionally biased region" description="Polar residues" evidence="1">
    <location>
        <begin position="244"/>
        <end position="253"/>
    </location>
</feature>
<dbReference type="Pfam" id="PF00615">
    <property type="entry name" value="RGS"/>
    <property type="match status" value="1"/>
</dbReference>
<name>A0AAN7WLR2_9SACH</name>
<dbReference type="CDD" id="cd07440">
    <property type="entry name" value="RGS"/>
    <property type="match status" value="1"/>
</dbReference>
<feature type="region of interest" description="Disordered" evidence="1">
    <location>
        <begin position="218"/>
        <end position="276"/>
    </location>
</feature>
<evidence type="ECO:0000313" key="4">
    <source>
        <dbReference type="Proteomes" id="UP001306508"/>
    </source>
</evidence>
<evidence type="ECO:0000256" key="1">
    <source>
        <dbReference type="SAM" id="MobiDB-lite"/>
    </source>
</evidence>
<organism evidence="3 4">
    <name type="scientific">Arxiozyma heterogenica</name>
    <dbReference type="NCBI Taxonomy" id="278026"/>
    <lineage>
        <taxon>Eukaryota</taxon>
        <taxon>Fungi</taxon>
        <taxon>Dikarya</taxon>
        <taxon>Ascomycota</taxon>
        <taxon>Saccharomycotina</taxon>
        <taxon>Saccharomycetes</taxon>
        <taxon>Saccharomycetales</taxon>
        <taxon>Saccharomycetaceae</taxon>
        <taxon>Arxiozyma</taxon>
    </lineage>
</organism>
<dbReference type="InterPro" id="IPR016137">
    <property type="entry name" value="RGS"/>
</dbReference>
<evidence type="ECO:0000313" key="3">
    <source>
        <dbReference type="EMBL" id="KAK5780969.1"/>
    </source>
</evidence>
<accession>A0AAN7WLR2</accession>